<evidence type="ECO:0000313" key="4">
    <source>
        <dbReference type="Proteomes" id="UP000673552"/>
    </source>
</evidence>
<evidence type="ECO:0000313" key="3">
    <source>
        <dbReference type="EMBL" id="KAG5470519.1"/>
    </source>
</evidence>
<dbReference type="OrthoDB" id="273855at2759"/>
<feature type="region of interest" description="Disordered" evidence="2">
    <location>
        <begin position="284"/>
        <end position="309"/>
    </location>
</feature>
<sequence length="571" mass="60798">MHSSAWHGDSLSPRQDDLQWEIEEKERELNELYQRWRHVRARKLPQHTRESDAEARDVPQLRIRRSPDHLRHSRPAAPSTPPLCGMGPSESILIGMTSERRRLSSRTVSHNCGSYAAAMAAQPTLPQNWPSPSMEFATRLSRLYKASVLSSATVPEAATVTAAVPCQLSDSLAVSPIATVSPACEARSSEGSYLSGASCFLECCGEVSCVSVGEVEGGRHVRFSSRSPQVATFSVERPCALLTEGSIATSGAVTAAPAGPMTEVKRLTPKSELDLVENALSGHSRRTSPWVSTPARSPAMTSGNRSIKSARTSATSYLAQIGELRSSLRQEPPGTCHSVRSVGTGPRLSLYPIGKQETRETPLLVSVVEAGDAQDSRGGGSTPPSRSPRDDSRGLDVSVGAAAVGISSAILSGALGPNVPVTEGSPPTTAMSDTFECFTDSSPIFLRRPPRGPDLPARASCALPFSNLTNRPRQLSAQMPQKLGESGPRSTAATSKTKKCVRFRDSVERVEQKTAGTLSKRRRPGQKLPPAPTSPPASAGMPITIPAELCFEQEGFGAGILLACGPTLFFD</sequence>
<comment type="caution">
    <text evidence="3">The sequence shown here is derived from an EMBL/GenBank/DDBJ whole genome shotgun (WGS) entry which is preliminary data.</text>
</comment>
<dbReference type="Proteomes" id="UP000673552">
    <property type="component" value="Chromosome 32"/>
</dbReference>
<reference evidence="3 4" key="1">
    <citation type="submission" date="2021-03" db="EMBL/GenBank/DDBJ databases">
        <title>Leishmania (Mundinia) martiniquensis Genome sequencing and assembly.</title>
        <authorList>
            <person name="Almutairi H."/>
            <person name="Gatherer D."/>
        </authorList>
    </citation>
    <scope>NUCLEOTIDE SEQUENCE [LARGE SCALE GENOMIC DNA]</scope>
    <source>
        <strain evidence="3">LSCM1</strain>
    </source>
</reference>
<evidence type="ECO:0000256" key="2">
    <source>
        <dbReference type="SAM" id="MobiDB-lite"/>
    </source>
</evidence>
<protein>
    <submittedName>
        <fullName evidence="3">Uncharacterized protein</fullName>
    </submittedName>
</protein>
<dbReference type="KEGG" id="lmat:92511875"/>
<feature type="coiled-coil region" evidence="1">
    <location>
        <begin position="15"/>
        <end position="42"/>
    </location>
</feature>
<name>A0A836GBV7_9TRYP</name>
<feature type="region of interest" description="Disordered" evidence="2">
    <location>
        <begin position="44"/>
        <end position="88"/>
    </location>
</feature>
<feature type="region of interest" description="Disordered" evidence="2">
    <location>
        <begin position="371"/>
        <end position="395"/>
    </location>
</feature>
<evidence type="ECO:0000256" key="1">
    <source>
        <dbReference type="SAM" id="Coils"/>
    </source>
</evidence>
<dbReference type="RefSeq" id="XP_067175912.1">
    <property type="nucleotide sequence ID" value="XM_067319363.1"/>
</dbReference>
<feature type="compositionally biased region" description="Basic and acidic residues" evidence="2">
    <location>
        <begin position="502"/>
        <end position="512"/>
    </location>
</feature>
<gene>
    <name evidence="3" type="ORF">LSCM1_01763</name>
</gene>
<dbReference type="EMBL" id="JAFEUZ010000032">
    <property type="protein sequence ID" value="KAG5470519.1"/>
    <property type="molecule type" value="Genomic_DNA"/>
</dbReference>
<keyword evidence="1" id="KW-0175">Coiled coil</keyword>
<feature type="compositionally biased region" description="Polar residues" evidence="2">
    <location>
        <begin position="287"/>
        <end position="309"/>
    </location>
</feature>
<feature type="compositionally biased region" description="Basic and acidic residues" evidence="2">
    <location>
        <begin position="47"/>
        <end position="70"/>
    </location>
</feature>
<keyword evidence="4" id="KW-1185">Reference proteome</keyword>
<dbReference type="GeneID" id="92511875"/>
<dbReference type="AlphaFoldDB" id="A0A836GBV7"/>
<organism evidence="3 4">
    <name type="scientific">Leishmania martiniquensis</name>
    <dbReference type="NCBI Taxonomy" id="1580590"/>
    <lineage>
        <taxon>Eukaryota</taxon>
        <taxon>Discoba</taxon>
        <taxon>Euglenozoa</taxon>
        <taxon>Kinetoplastea</taxon>
        <taxon>Metakinetoplastina</taxon>
        <taxon>Trypanosomatida</taxon>
        <taxon>Trypanosomatidae</taxon>
        <taxon>Leishmaniinae</taxon>
        <taxon>Leishmania</taxon>
    </lineage>
</organism>
<accession>A0A836GBV7</accession>
<proteinExistence type="predicted"/>
<feature type="region of interest" description="Disordered" evidence="2">
    <location>
        <begin position="471"/>
        <end position="540"/>
    </location>
</feature>